<sequence>MSTTSTGEVLAVDRQGDGVACPGVATDRAGDIASDFGGVEDVVGGMFASRVIVAAAARVSTL</sequence>
<name>A0A935PXJ7_9PROT</name>
<dbReference type="Proteomes" id="UP000697998">
    <property type="component" value="Unassembled WGS sequence"/>
</dbReference>
<protein>
    <submittedName>
        <fullName evidence="1">Uncharacterized protein</fullName>
    </submittedName>
</protein>
<evidence type="ECO:0000313" key="2">
    <source>
        <dbReference type="Proteomes" id="UP000697998"/>
    </source>
</evidence>
<reference evidence="1 2" key="1">
    <citation type="submission" date="2020-10" db="EMBL/GenBank/DDBJ databases">
        <title>Connecting structure to function with the recovery of over 1000 high-quality activated sludge metagenome-assembled genomes encoding full-length rRNA genes using long-read sequencing.</title>
        <authorList>
            <person name="Singleton C.M."/>
            <person name="Petriglieri F."/>
            <person name="Kristensen J.M."/>
            <person name="Kirkegaard R.H."/>
            <person name="Michaelsen T.Y."/>
            <person name="Andersen M.H."/>
            <person name="Karst S.M."/>
            <person name="Dueholm M.S."/>
            <person name="Nielsen P.H."/>
            <person name="Albertsen M."/>
        </authorList>
    </citation>
    <scope>NUCLEOTIDE SEQUENCE [LARGE SCALE GENOMIC DNA]</scope>
    <source>
        <strain evidence="1">EsbW_18-Q3-R4-48_BATAC.285</strain>
    </source>
</reference>
<gene>
    <name evidence="1" type="ORF">IPJ27_10745</name>
</gene>
<dbReference type="EMBL" id="JADJMH010000009">
    <property type="protein sequence ID" value="MBK7675179.1"/>
    <property type="molecule type" value="Genomic_DNA"/>
</dbReference>
<dbReference type="AlphaFoldDB" id="A0A935PXJ7"/>
<evidence type="ECO:0000313" key="1">
    <source>
        <dbReference type="EMBL" id="MBK7675179.1"/>
    </source>
</evidence>
<proteinExistence type="predicted"/>
<accession>A0A935PXJ7</accession>
<organism evidence="1 2">
    <name type="scientific">Candidatus Accumulibacter proximus</name>
    <dbReference type="NCBI Taxonomy" id="2954385"/>
    <lineage>
        <taxon>Bacteria</taxon>
        <taxon>Pseudomonadati</taxon>
        <taxon>Pseudomonadota</taxon>
        <taxon>Betaproteobacteria</taxon>
        <taxon>Candidatus Accumulibacter</taxon>
    </lineage>
</organism>
<comment type="caution">
    <text evidence="1">The sequence shown here is derived from an EMBL/GenBank/DDBJ whole genome shotgun (WGS) entry which is preliminary data.</text>
</comment>